<dbReference type="InterPro" id="IPR001173">
    <property type="entry name" value="Glyco_trans_2-like"/>
</dbReference>
<proteinExistence type="predicted"/>
<comment type="caution">
    <text evidence="2">The sequence shown here is derived from an EMBL/GenBank/DDBJ whole genome shotgun (WGS) entry which is preliminary data.</text>
</comment>
<organism evidence="2 3">
    <name type="scientific">Phyllobacterium endophyticum</name>
    <dbReference type="NCBI Taxonomy" id="1149773"/>
    <lineage>
        <taxon>Bacteria</taxon>
        <taxon>Pseudomonadati</taxon>
        <taxon>Pseudomonadota</taxon>
        <taxon>Alphaproteobacteria</taxon>
        <taxon>Hyphomicrobiales</taxon>
        <taxon>Phyllobacteriaceae</taxon>
        <taxon>Phyllobacterium</taxon>
    </lineage>
</organism>
<accession>A0A2P7AZN6</accession>
<dbReference type="Pfam" id="PF00535">
    <property type="entry name" value="Glycos_transf_2"/>
    <property type="match status" value="2"/>
</dbReference>
<evidence type="ECO:0000313" key="2">
    <source>
        <dbReference type="EMBL" id="PSH59685.1"/>
    </source>
</evidence>
<name>A0A2P7AZN6_9HYPH</name>
<dbReference type="GO" id="GO:0016740">
    <property type="term" value="F:transferase activity"/>
    <property type="evidence" value="ECO:0007669"/>
    <property type="project" value="UniProtKB-KW"/>
</dbReference>
<protein>
    <submittedName>
        <fullName evidence="2">Glycosyl transferase family 2</fullName>
    </submittedName>
</protein>
<dbReference type="SUPFAM" id="SSF53448">
    <property type="entry name" value="Nucleotide-diphospho-sugar transferases"/>
    <property type="match status" value="2"/>
</dbReference>
<gene>
    <name evidence="2" type="ORF">CU100_02635</name>
</gene>
<feature type="domain" description="Glycosyltransferase 2-like" evidence="1">
    <location>
        <begin position="228"/>
        <end position="329"/>
    </location>
</feature>
<keyword evidence="2" id="KW-0808">Transferase</keyword>
<dbReference type="InterPro" id="IPR029044">
    <property type="entry name" value="Nucleotide-diphossugar_trans"/>
</dbReference>
<dbReference type="EMBL" id="PGGN01000001">
    <property type="protein sequence ID" value="PSH59685.1"/>
    <property type="molecule type" value="Genomic_DNA"/>
</dbReference>
<evidence type="ECO:0000259" key="1">
    <source>
        <dbReference type="Pfam" id="PF00535"/>
    </source>
</evidence>
<dbReference type="CDD" id="cd04186">
    <property type="entry name" value="GT_2_like_c"/>
    <property type="match status" value="1"/>
</dbReference>
<evidence type="ECO:0000313" key="3">
    <source>
        <dbReference type="Proteomes" id="UP000241158"/>
    </source>
</evidence>
<feature type="domain" description="Glycosyltransferase 2-like" evidence="1">
    <location>
        <begin position="466"/>
        <end position="644"/>
    </location>
</feature>
<dbReference type="OrthoDB" id="9783791at2"/>
<sequence>MPALRKTLLRYVDNLLHVRRAVQFEPVDDGGAGATDLQWTTRSGLEPGHYRACLRLQDGISPLSSERLHVRNLEGGWETTYLQFSTDRSNHAVADFFLPRGATTLKLSPRTPPVSFKSANLRRVGSVERYLMLVKTMGALALKNRGDIRRLGGYGVSLMRRKGIRGLVAHILYPKGEETPNGYSLWIETYDSLSEDQVAGIRAELADAQMQPRISLLLAICDPDVRHLRSAIDSVVTQIYGKWELCIAGVFSSHPEIRQVVDEYAAAHPNVRTVDDGIDDQVFRASNSALRLATGEWAAIIGQNDRLSPTALAEMVLAINRHPRAQLIYSDEDTLTESGDRKDPHFKPDFSLPLLQSHDFLHRLALHRTENIKSAGAWRSGFEGSENYDLNLRIVEGIDAGNICHVPKILYHSRESLSTSPRLESGLKALREHIGRLRLAAKAEFAKDAPCYRVRFDVPVPQPQVSLIIPTRDQAGLLRNCISSIIEKTEYDNYEIIVVDNGSVEAETLALFQELKDRFNVVVLPYKFPFNYSAINNFGVKNAKGSIIGLINNDIEVISPGWLTEMVSWASQPGIGCVGAKLYYGNGTIQHGGIILGINGIAGHAHKHFPGQHPGYFNRLKVHQNFSAVTGACLIVRKELFEKVGGLDETHLAVALNDVDFCLRLQEAGYANIWTPYAELYHLESVSRGSENNPQKKKRFEQEREFMLERWDLENDPYYSPNLTRTSEDFAPRVPEMR</sequence>
<dbReference type="Gene3D" id="3.90.550.10">
    <property type="entry name" value="Spore Coat Polysaccharide Biosynthesis Protein SpsA, Chain A"/>
    <property type="match status" value="2"/>
</dbReference>
<dbReference type="PANTHER" id="PTHR43179:SF7">
    <property type="entry name" value="RHAMNOSYLTRANSFERASE WBBL"/>
    <property type="match status" value="1"/>
</dbReference>
<keyword evidence="3" id="KW-1185">Reference proteome</keyword>
<dbReference type="PANTHER" id="PTHR43179">
    <property type="entry name" value="RHAMNOSYLTRANSFERASE WBBL"/>
    <property type="match status" value="1"/>
</dbReference>
<reference evidence="3" key="1">
    <citation type="submission" date="2017-11" db="EMBL/GenBank/DDBJ databases">
        <authorList>
            <person name="Kuznetsova I."/>
            <person name="Sazanova A."/>
            <person name="Chirak E."/>
            <person name="Safronova V."/>
            <person name="Willems A."/>
        </authorList>
    </citation>
    <scope>NUCLEOTIDE SEQUENCE [LARGE SCALE GENOMIC DNA]</scope>
    <source>
        <strain evidence="3">PEPV15</strain>
    </source>
</reference>
<dbReference type="Proteomes" id="UP000241158">
    <property type="component" value="Unassembled WGS sequence"/>
</dbReference>
<dbReference type="AlphaFoldDB" id="A0A2P7AZN6"/>